<evidence type="ECO:0000313" key="1">
    <source>
        <dbReference type="EMBL" id="QHT99551.1"/>
    </source>
</evidence>
<proteinExistence type="predicted"/>
<accession>A0A6C0J1M5</accession>
<dbReference type="EMBL" id="MN740310">
    <property type="protein sequence ID" value="QHT99551.1"/>
    <property type="molecule type" value="Genomic_DNA"/>
</dbReference>
<dbReference type="AlphaFoldDB" id="A0A6C0J1M5"/>
<name>A0A6C0J1M5_9ZZZZ</name>
<organism evidence="1">
    <name type="scientific">viral metagenome</name>
    <dbReference type="NCBI Taxonomy" id="1070528"/>
    <lineage>
        <taxon>unclassified sequences</taxon>
        <taxon>metagenomes</taxon>
        <taxon>organismal metagenomes</taxon>
    </lineage>
</organism>
<reference evidence="1" key="1">
    <citation type="journal article" date="2020" name="Nature">
        <title>Giant virus diversity and host interactions through global metagenomics.</title>
        <authorList>
            <person name="Schulz F."/>
            <person name="Roux S."/>
            <person name="Paez-Espino D."/>
            <person name="Jungbluth S."/>
            <person name="Walsh D.A."/>
            <person name="Denef V.J."/>
            <person name="McMahon K.D."/>
            <person name="Konstantinidis K.T."/>
            <person name="Eloe-Fadrosh E.A."/>
            <person name="Kyrpides N.C."/>
            <person name="Woyke T."/>
        </authorList>
    </citation>
    <scope>NUCLEOTIDE SEQUENCE</scope>
    <source>
        <strain evidence="1">GVMAG-M-3300025727-45</strain>
    </source>
</reference>
<sequence length="72" mass="8473">MVENRISYSELETRAFNQKAVLSPKKQQKPAVFGQKTPARSMFVPTTARQQFERKNFSARKIQNWWRGIELS</sequence>
<protein>
    <submittedName>
        <fullName evidence="1">Uncharacterized protein</fullName>
    </submittedName>
</protein>